<dbReference type="EMBL" id="JADGJH010003280">
    <property type="protein sequence ID" value="KAJ3092149.1"/>
    <property type="molecule type" value="Genomic_DNA"/>
</dbReference>
<feature type="domain" description="Peroxin/Ferlin" evidence="2">
    <location>
        <begin position="121"/>
        <end position="155"/>
    </location>
</feature>
<gene>
    <name evidence="3" type="ORF">HK100_007009</name>
</gene>
<evidence type="ECO:0000313" key="3">
    <source>
        <dbReference type="EMBL" id="KAJ3092149.1"/>
    </source>
</evidence>
<dbReference type="GO" id="GO:0007031">
    <property type="term" value="P:peroxisome organization"/>
    <property type="evidence" value="ECO:0007669"/>
    <property type="project" value="UniProtKB-ARBA"/>
</dbReference>
<sequence>MAQPTRAARTPPAMPARAPAIPARPSTTGSGRGSNSVVSNSSNTNSNSEIIREELYENMRGSCLFGNVQFGAAGLLPTDPPAWSTVTGAAAFDRMSFPVPSGWEWATDWAVDLRHDVDADGWCYAVSFRAREWSGSPAPSHYVRRRIWIRTRRRLSRLATAFSSSSSSISTMAISQQQSITTATTLNNNNNNDDTAAILLLPTRVRGCTLDRQRLEAIDASLKALVSPATVDPVPVYTVEAVLSEMMFDKNRMLAVKLLLPFLDRDGLIAAVFKITHHCNRVELLAALPKDSFLQAYLKQNVVPFSGSTKKSELTT</sequence>
<evidence type="ECO:0000313" key="4">
    <source>
        <dbReference type="Proteomes" id="UP001211907"/>
    </source>
</evidence>
<dbReference type="AlphaFoldDB" id="A0AAD5SS11"/>
<dbReference type="InterPro" id="IPR006614">
    <property type="entry name" value="Peroxin/Ferlin"/>
</dbReference>
<proteinExistence type="predicted"/>
<reference evidence="3" key="1">
    <citation type="submission" date="2020-05" db="EMBL/GenBank/DDBJ databases">
        <title>Phylogenomic resolution of chytrid fungi.</title>
        <authorList>
            <person name="Stajich J.E."/>
            <person name="Amses K."/>
            <person name="Simmons R."/>
            <person name="Seto K."/>
            <person name="Myers J."/>
            <person name="Bonds A."/>
            <person name="Quandt C.A."/>
            <person name="Barry K."/>
            <person name="Liu P."/>
            <person name="Grigoriev I."/>
            <person name="Longcore J.E."/>
            <person name="James T.Y."/>
        </authorList>
    </citation>
    <scope>NUCLEOTIDE SEQUENCE</scope>
    <source>
        <strain evidence="3">JEL0513</strain>
    </source>
</reference>
<organism evidence="3 4">
    <name type="scientific">Physocladia obscura</name>
    <dbReference type="NCBI Taxonomy" id="109957"/>
    <lineage>
        <taxon>Eukaryota</taxon>
        <taxon>Fungi</taxon>
        <taxon>Fungi incertae sedis</taxon>
        <taxon>Chytridiomycota</taxon>
        <taxon>Chytridiomycota incertae sedis</taxon>
        <taxon>Chytridiomycetes</taxon>
        <taxon>Chytridiales</taxon>
        <taxon>Chytriomycetaceae</taxon>
        <taxon>Physocladia</taxon>
    </lineage>
</organism>
<dbReference type="InterPro" id="IPR010482">
    <property type="entry name" value="TECPR1-like_DysF"/>
</dbReference>
<comment type="caution">
    <text evidence="3">The sequence shown here is derived from an EMBL/GenBank/DDBJ whole genome shotgun (WGS) entry which is preliminary data.</text>
</comment>
<name>A0AAD5SS11_9FUNG</name>
<dbReference type="Pfam" id="PF06398">
    <property type="entry name" value="Pex24p"/>
    <property type="match status" value="1"/>
</dbReference>
<evidence type="ECO:0000259" key="2">
    <source>
        <dbReference type="SMART" id="SM00694"/>
    </source>
</evidence>
<accession>A0AAD5SS11</accession>
<keyword evidence="4" id="KW-1185">Reference proteome</keyword>
<evidence type="ECO:0000256" key="1">
    <source>
        <dbReference type="SAM" id="MobiDB-lite"/>
    </source>
</evidence>
<protein>
    <recommendedName>
        <fullName evidence="2">Peroxin/Ferlin domain-containing protein</fullName>
    </recommendedName>
</protein>
<feature type="region of interest" description="Disordered" evidence="1">
    <location>
        <begin position="1"/>
        <end position="45"/>
    </location>
</feature>
<dbReference type="Proteomes" id="UP001211907">
    <property type="component" value="Unassembled WGS sequence"/>
</dbReference>
<dbReference type="GO" id="GO:0005778">
    <property type="term" value="C:peroxisomal membrane"/>
    <property type="evidence" value="ECO:0007669"/>
    <property type="project" value="UniProtKB-ARBA"/>
</dbReference>
<dbReference type="SMART" id="SM00694">
    <property type="entry name" value="DysFC"/>
    <property type="match status" value="1"/>
</dbReference>